<dbReference type="Gene3D" id="1.25.40.10">
    <property type="entry name" value="Tetratricopeptide repeat domain"/>
    <property type="match status" value="2"/>
</dbReference>
<dbReference type="Pfam" id="PF14559">
    <property type="entry name" value="TPR_19"/>
    <property type="match status" value="3"/>
</dbReference>
<dbReference type="Proteomes" id="UP001611383">
    <property type="component" value="Chromosome"/>
</dbReference>
<reference evidence="4 5" key="1">
    <citation type="submission" date="2019-08" db="EMBL/GenBank/DDBJ databases">
        <title>Archangium and Cystobacter genomes.</title>
        <authorList>
            <person name="Chen I.-C.K."/>
            <person name="Wielgoss S."/>
        </authorList>
    </citation>
    <scope>NUCLEOTIDE SEQUENCE [LARGE SCALE GENOMIC DNA]</scope>
    <source>
        <strain evidence="4 5">Cbm 6</strain>
    </source>
</reference>
<keyword evidence="1" id="KW-0677">Repeat</keyword>
<gene>
    <name evidence="4" type="ORF">F0U60_19770</name>
</gene>
<proteinExistence type="predicted"/>
<name>A0ABY9WVQ5_9BACT</name>
<evidence type="ECO:0000313" key="5">
    <source>
        <dbReference type="Proteomes" id="UP001611383"/>
    </source>
</evidence>
<feature type="repeat" description="TPR" evidence="3">
    <location>
        <begin position="308"/>
        <end position="341"/>
    </location>
</feature>
<evidence type="ECO:0000313" key="4">
    <source>
        <dbReference type="EMBL" id="WNG46101.1"/>
    </source>
</evidence>
<dbReference type="Pfam" id="PF13432">
    <property type="entry name" value="TPR_16"/>
    <property type="match status" value="1"/>
</dbReference>
<accession>A0ABY9WVQ5</accession>
<organism evidence="4 5">
    <name type="scientific">Archangium minus</name>
    <dbReference type="NCBI Taxonomy" id="83450"/>
    <lineage>
        <taxon>Bacteria</taxon>
        <taxon>Pseudomonadati</taxon>
        <taxon>Myxococcota</taxon>
        <taxon>Myxococcia</taxon>
        <taxon>Myxococcales</taxon>
        <taxon>Cystobacterineae</taxon>
        <taxon>Archangiaceae</taxon>
        <taxon>Archangium</taxon>
    </lineage>
</organism>
<dbReference type="EMBL" id="CP043494">
    <property type="protein sequence ID" value="WNG46101.1"/>
    <property type="molecule type" value="Genomic_DNA"/>
</dbReference>
<sequence>MHLKLLRPLWALPLLLPLACKDPETISVQSREKKIQAKLDEGRSLMTSGQPELAAKAFTEAAGLMPDSTEPLIELAEAQRRAGNTGAAILALKQAMALNPAEAPDIKRKLAERYEHDGRIREAIGLLVELRDTDQLRDADVFKLAHLQTMEGQHEAAFKTLERIQQERPDDVNAKVVEAEILLAKGDEVLAAKLMDRLLEEQPGLVSARVLRARYFLQSGYAEYAEQDLAQVQGEDATNPELVSVRARVLTTLERHADAEALLTKAVALYPQNADLISRLAETKLALGHKTEALSKVEQALKVQPDSARALYVRGRVQESQGDLKRAKEDFGYALNGNPRFAPALSRMWRLQQQAGEREEAMATLERLVGVGEASLEEKVALADLYAQTRMKPEQGLKLIGEALKQDATNIQYLDIQKELKKALPRKKASGPIIIRGGRR</sequence>
<dbReference type="SMART" id="SM00028">
    <property type="entry name" value="TPR"/>
    <property type="match status" value="6"/>
</dbReference>
<keyword evidence="2 3" id="KW-0802">TPR repeat</keyword>
<protein>
    <submittedName>
        <fullName evidence="4">Tetratricopeptide repeat protein</fullName>
    </submittedName>
</protein>
<dbReference type="InterPro" id="IPR011990">
    <property type="entry name" value="TPR-like_helical_dom_sf"/>
</dbReference>
<dbReference type="SUPFAM" id="SSF48452">
    <property type="entry name" value="TPR-like"/>
    <property type="match status" value="2"/>
</dbReference>
<dbReference type="RefSeq" id="WP_395822218.1">
    <property type="nucleotide sequence ID" value="NZ_CP043494.1"/>
</dbReference>
<dbReference type="PANTHER" id="PTHR44858">
    <property type="entry name" value="TETRATRICOPEPTIDE REPEAT PROTEIN 6"/>
    <property type="match status" value="1"/>
</dbReference>
<feature type="repeat" description="TPR" evidence="3">
    <location>
        <begin position="274"/>
        <end position="307"/>
    </location>
</feature>
<dbReference type="InterPro" id="IPR050498">
    <property type="entry name" value="Ycf3"/>
</dbReference>
<evidence type="ECO:0000256" key="2">
    <source>
        <dbReference type="ARBA" id="ARBA00022803"/>
    </source>
</evidence>
<dbReference type="InterPro" id="IPR019734">
    <property type="entry name" value="TPR_rpt"/>
</dbReference>
<dbReference type="PANTHER" id="PTHR44858:SF1">
    <property type="entry name" value="UDP-N-ACETYLGLUCOSAMINE--PEPTIDE N-ACETYLGLUCOSAMINYLTRANSFERASE SPINDLY-RELATED"/>
    <property type="match status" value="1"/>
</dbReference>
<evidence type="ECO:0000256" key="1">
    <source>
        <dbReference type="ARBA" id="ARBA00022737"/>
    </source>
</evidence>
<evidence type="ECO:0000256" key="3">
    <source>
        <dbReference type="PROSITE-ProRule" id="PRU00339"/>
    </source>
</evidence>
<dbReference type="PROSITE" id="PS50005">
    <property type="entry name" value="TPR"/>
    <property type="match status" value="2"/>
</dbReference>
<keyword evidence="5" id="KW-1185">Reference proteome</keyword>